<proteinExistence type="predicted"/>
<evidence type="ECO:0000313" key="2">
    <source>
        <dbReference type="WBParaSite" id="TMUE_3000012983.1"/>
    </source>
</evidence>
<protein>
    <submittedName>
        <fullName evidence="2">Uncharacterized protein</fullName>
    </submittedName>
</protein>
<dbReference type="Proteomes" id="UP000046395">
    <property type="component" value="Unassembled WGS sequence"/>
</dbReference>
<dbReference type="AlphaFoldDB" id="A0A5S6R0M9"/>
<keyword evidence="1" id="KW-1185">Reference proteome</keyword>
<sequence length="146" mass="16327">MPVCRGSSLLVWKMFPDSLKPFAGIIGAPAAFYNMGGEQLRRLVYIAVQVGRRTISTLQECTTCSVPMDAAYFDRLIERYFPDEQEKEEKEKETKAITAEMVVPIEMPSNLPSVFSYGALRRSFLSPTSGCAYSILAIQLLKVDCE</sequence>
<accession>A0A5S6R0M9</accession>
<evidence type="ECO:0000313" key="1">
    <source>
        <dbReference type="Proteomes" id="UP000046395"/>
    </source>
</evidence>
<name>A0A5S6R0M9_TRIMR</name>
<dbReference type="WBParaSite" id="TMUE_3000012983.1">
    <property type="protein sequence ID" value="TMUE_3000012983.1"/>
    <property type="gene ID" value="WBGene00286535"/>
</dbReference>
<reference evidence="2" key="1">
    <citation type="submission" date="2019-12" db="UniProtKB">
        <authorList>
            <consortium name="WormBaseParasite"/>
        </authorList>
    </citation>
    <scope>IDENTIFICATION</scope>
</reference>
<organism evidence="1 2">
    <name type="scientific">Trichuris muris</name>
    <name type="common">Mouse whipworm</name>
    <dbReference type="NCBI Taxonomy" id="70415"/>
    <lineage>
        <taxon>Eukaryota</taxon>
        <taxon>Metazoa</taxon>
        <taxon>Ecdysozoa</taxon>
        <taxon>Nematoda</taxon>
        <taxon>Enoplea</taxon>
        <taxon>Dorylaimia</taxon>
        <taxon>Trichinellida</taxon>
        <taxon>Trichuridae</taxon>
        <taxon>Trichuris</taxon>
    </lineage>
</organism>